<dbReference type="Proteomes" id="UP001408789">
    <property type="component" value="Unassembled WGS sequence"/>
</dbReference>
<keyword evidence="5" id="KW-0325">Glycoprotein</keyword>
<keyword evidence="6" id="KW-0326">Glycosidase</keyword>
<feature type="domain" description="Glycoside hydrolase family 20 catalytic" evidence="9">
    <location>
        <begin position="374"/>
        <end position="718"/>
    </location>
</feature>
<dbReference type="EMBL" id="JBCNJP010000012">
    <property type="protein sequence ID" value="KAK9070534.1"/>
    <property type="molecule type" value="Genomic_DNA"/>
</dbReference>
<keyword evidence="12" id="KW-1185">Reference proteome</keyword>
<dbReference type="InterPro" id="IPR015883">
    <property type="entry name" value="Glyco_hydro_20_cat"/>
</dbReference>
<protein>
    <recommendedName>
        <fullName evidence="3">beta-N-acetylhexosaminidase</fullName>
        <ecNumber evidence="3">3.2.1.52</ecNumber>
    </recommendedName>
</protein>
<feature type="chain" id="PRO_5042867930" description="beta-N-acetylhexosaminidase" evidence="8">
    <location>
        <begin position="30"/>
        <end position="770"/>
    </location>
</feature>
<dbReference type="GO" id="GO:0016020">
    <property type="term" value="C:membrane"/>
    <property type="evidence" value="ECO:0007669"/>
    <property type="project" value="TreeGrafter"/>
</dbReference>
<evidence type="ECO:0000256" key="6">
    <source>
        <dbReference type="ARBA" id="ARBA00023295"/>
    </source>
</evidence>
<dbReference type="InterPro" id="IPR029019">
    <property type="entry name" value="HEX_eukaryotic_N"/>
</dbReference>
<dbReference type="Pfam" id="PF14845">
    <property type="entry name" value="Glycohydro_20b2"/>
    <property type="match status" value="2"/>
</dbReference>
<name>A0AAP0D8W4_9ASTR</name>
<evidence type="ECO:0000313" key="11">
    <source>
        <dbReference type="EMBL" id="KAK9070534.1"/>
    </source>
</evidence>
<keyword evidence="4" id="KW-0378">Hydrolase</keyword>
<dbReference type="InterPro" id="IPR017853">
    <property type="entry name" value="GH"/>
</dbReference>
<dbReference type="GO" id="GO:0005975">
    <property type="term" value="P:carbohydrate metabolic process"/>
    <property type="evidence" value="ECO:0007669"/>
    <property type="project" value="InterPro"/>
</dbReference>
<evidence type="ECO:0000256" key="4">
    <source>
        <dbReference type="ARBA" id="ARBA00022801"/>
    </source>
</evidence>
<evidence type="ECO:0000256" key="7">
    <source>
        <dbReference type="PIRSR" id="PIRSR625705-1"/>
    </source>
</evidence>
<dbReference type="Gene3D" id="3.20.20.80">
    <property type="entry name" value="Glycosidases"/>
    <property type="match status" value="1"/>
</dbReference>
<gene>
    <name evidence="11" type="ORF">SSX86_010936</name>
</gene>
<evidence type="ECO:0000256" key="2">
    <source>
        <dbReference type="ARBA" id="ARBA00006285"/>
    </source>
</evidence>
<dbReference type="AlphaFoldDB" id="A0AAP0D8W4"/>
<comment type="catalytic activity">
    <reaction evidence="1">
        <text>Hydrolysis of terminal non-reducing N-acetyl-D-hexosamine residues in N-acetyl-beta-D-hexosaminides.</text>
        <dbReference type="EC" id="3.2.1.52"/>
    </reaction>
</comment>
<feature type="active site" description="Proton donor" evidence="7">
    <location>
        <position position="561"/>
    </location>
</feature>
<evidence type="ECO:0000256" key="5">
    <source>
        <dbReference type="ARBA" id="ARBA00023180"/>
    </source>
</evidence>
<organism evidence="11 12">
    <name type="scientific">Deinandra increscens subsp. villosa</name>
    <dbReference type="NCBI Taxonomy" id="3103831"/>
    <lineage>
        <taxon>Eukaryota</taxon>
        <taxon>Viridiplantae</taxon>
        <taxon>Streptophyta</taxon>
        <taxon>Embryophyta</taxon>
        <taxon>Tracheophyta</taxon>
        <taxon>Spermatophyta</taxon>
        <taxon>Magnoliopsida</taxon>
        <taxon>eudicotyledons</taxon>
        <taxon>Gunneridae</taxon>
        <taxon>Pentapetalae</taxon>
        <taxon>asterids</taxon>
        <taxon>campanulids</taxon>
        <taxon>Asterales</taxon>
        <taxon>Asteraceae</taxon>
        <taxon>Asteroideae</taxon>
        <taxon>Heliantheae alliance</taxon>
        <taxon>Madieae</taxon>
        <taxon>Madiinae</taxon>
        <taxon>Deinandra</taxon>
    </lineage>
</organism>
<feature type="domain" description="Beta-hexosaminidase eukaryotic type N-terminal" evidence="10">
    <location>
        <begin position="227"/>
        <end position="349"/>
    </location>
</feature>
<dbReference type="PANTHER" id="PTHR22600:SF40">
    <property type="entry name" value="BETA-HEXOSAMINIDASE 1"/>
    <property type="match status" value="1"/>
</dbReference>
<dbReference type="SUPFAM" id="SSF55545">
    <property type="entry name" value="beta-N-acetylhexosaminidase-like domain"/>
    <property type="match status" value="2"/>
</dbReference>
<dbReference type="SUPFAM" id="SSF51445">
    <property type="entry name" value="(Trans)glycosidases"/>
    <property type="match status" value="2"/>
</dbReference>
<dbReference type="EC" id="3.2.1.52" evidence="3"/>
<evidence type="ECO:0000259" key="10">
    <source>
        <dbReference type="Pfam" id="PF14845"/>
    </source>
</evidence>
<dbReference type="Pfam" id="PF00728">
    <property type="entry name" value="Glyco_hydro_20"/>
    <property type="match status" value="1"/>
</dbReference>
<feature type="domain" description="Beta-hexosaminidase eukaryotic type N-terminal" evidence="10">
    <location>
        <begin position="48"/>
        <end position="166"/>
    </location>
</feature>
<dbReference type="GO" id="GO:0004563">
    <property type="term" value="F:beta-N-acetylhexosaminidase activity"/>
    <property type="evidence" value="ECO:0007669"/>
    <property type="project" value="UniProtKB-EC"/>
</dbReference>
<dbReference type="PANTHER" id="PTHR22600">
    <property type="entry name" value="BETA-HEXOSAMINIDASE"/>
    <property type="match status" value="1"/>
</dbReference>
<evidence type="ECO:0000259" key="9">
    <source>
        <dbReference type="Pfam" id="PF00728"/>
    </source>
</evidence>
<sequence>MSTARNPKSLPSFFTILTICFLLTPVINSRTIRTTIGSPSDDSSITFLWPLPSEFTSGDQTLVVDPNLSISLSGSGGNSVIVREAFARYKTIIFKHVGSSKFGGTSNSDYDISKVAVIVHSDDEELQLGVDESYTLLVVKNNGLSIIGEVTIEANTVYGALRGLETTLSLRSTLLSPKKMSTARNPKTLPSFFTILTICFLLTPVINSRTIRTTIGSPSDDSSITFLWPLPSEFTSGDQTLVVDPNLSISLSGSGGNSVIVREAFARYKTIIFKHVGSSKFGGTSNSDYDISKVAVIVHSDDEELQLGVDESYTLLVVKNNGLSIIGEVTIEANTVYGALRGLETFSQLCGFDYGTKSVQICKAPWFIKDKPRFEFRGLLLDTSRHYYPIDIIKQIIESMSYVKLNVLHWHIIDEQSFPLEVPAYPKLWKGAYTKWERYTVEDASEIFASCFMFCGDVTVKLCENERLHSIYATDILGHSLTYSVYLDQLIIICGINVMAEIDVPGHAESWGTGYPDLWPSSSCREPLDVSKNFTFEVLSGILQDMRDIFPFELFHLGGDEVNTDCWKYTPHVKQWLQEMNMTTKDAYQYFVIKAQEIAISKNWTPVNWEETFNTFAEKLNPKTVVHNWLGPGVCPKAVAQGFKCIYSNQGVWYLDHLDVTWDGFYDAEPLEGITDYVEQKLVIGGEVCMWSETADPSNVQQTIWPRAAAAAERLWTSKEAAPTSNTSETALTRLQYFRCLLTRRGVQASPVTNRYARNPPYGPGSCYDQ</sequence>
<evidence type="ECO:0000256" key="3">
    <source>
        <dbReference type="ARBA" id="ARBA00012663"/>
    </source>
</evidence>
<feature type="signal peptide" evidence="8">
    <location>
        <begin position="1"/>
        <end position="29"/>
    </location>
</feature>
<dbReference type="InterPro" id="IPR025705">
    <property type="entry name" value="Beta_hexosaminidase_sua/sub"/>
</dbReference>
<dbReference type="Gene3D" id="3.30.379.10">
    <property type="entry name" value="Chitobiase/beta-hexosaminidase domain 2-like"/>
    <property type="match status" value="2"/>
</dbReference>
<proteinExistence type="inferred from homology"/>
<evidence type="ECO:0000256" key="1">
    <source>
        <dbReference type="ARBA" id="ARBA00001231"/>
    </source>
</evidence>
<evidence type="ECO:0000256" key="8">
    <source>
        <dbReference type="SAM" id="SignalP"/>
    </source>
</evidence>
<dbReference type="GO" id="GO:0030203">
    <property type="term" value="P:glycosaminoglycan metabolic process"/>
    <property type="evidence" value="ECO:0007669"/>
    <property type="project" value="TreeGrafter"/>
</dbReference>
<evidence type="ECO:0000313" key="12">
    <source>
        <dbReference type="Proteomes" id="UP001408789"/>
    </source>
</evidence>
<keyword evidence="8" id="KW-0732">Signal</keyword>
<comment type="similarity">
    <text evidence="2">Belongs to the glycosyl hydrolase 20 family.</text>
</comment>
<accession>A0AAP0D8W4</accession>
<comment type="caution">
    <text evidence="11">The sequence shown here is derived from an EMBL/GenBank/DDBJ whole genome shotgun (WGS) entry which is preliminary data.</text>
</comment>
<reference evidence="11 12" key="1">
    <citation type="submission" date="2024-04" db="EMBL/GenBank/DDBJ databases">
        <title>The reference genome of an endangered Asteraceae, Deinandra increscens subsp. villosa, native to the Central Coast of California.</title>
        <authorList>
            <person name="Guilliams M."/>
            <person name="Hasenstab-Lehman K."/>
            <person name="Meyer R."/>
            <person name="Mcevoy S."/>
        </authorList>
    </citation>
    <scope>NUCLEOTIDE SEQUENCE [LARGE SCALE GENOMIC DNA]</scope>
    <source>
        <tissue evidence="11">Leaf</tissue>
    </source>
</reference>
<dbReference type="InterPro" id="IPR029018">
    <property type="entry name" value="Hex-like_dom2"/>
</dbReference>
<dbReference type="PRINTS" id="PR00738">
    <property type="entry name" value="GLHYDRLASE20"/>
</dbReference>